<sequence length="317" mass="35139">MGGTPFERDATPTRSGKEQYSAGTVEEYKRAEGHSVLDTATTESVLQHWNHKRGFWVDLCRDNLFTSITDGPLKSQETSQAQKDPLSRQWFARTFRSNELGSGARRGAAAGCWSWRRGKAWLIYRWQTHIRAGAVTKPPRRAVLPGLDSTRHRLFVRRALALSCRQSITITTTTAAARLLDPSRRQAIPASIGVLSASDARAQKQARRTGCCHHHHQHQALCVCVRDRVAVKVSVQSRFDARSCLLCREHPCHPHGAPGSDDALRAGALSMPALLHHTLHVPQLPRRHPPISLLLCASLGLPSSSPLRACEKRHPLA</sequence>
<evidence type="ECO:0000313" key="2">
    <source>
        <dbReference type="EMBL" id="KAF9736819.1"/>
    </source>
</evidence>
<name>A0A9P6GMI3_9PLEO</name>
<dbReference type="AlphaFoldDB" id="A0A9P6GMI3"/>
<accession>A0A9P6GMI3</accession>
<keyword evidence="3" id="KW-1185">Reference proteome</keyword>
<comment type="caution">
    <text evidence="2">The sequence shown here is derived from an EMBL/GenBank/DDBJ whole genome shotgun (WGS) entry which is preliminary data.</text>
</comment>
<evidence type="ECO:0000256" key="1">
    <source>
        <dbReference type="SAM" id="MobiDB-lite"/>
    </source>
</evidence>
<organism evidence="2 3">
    <name type="scientific">Paraphaeosphaeria minitans</name>
    <dbReference type="NCBI Taxonomy" id="565426"/>
    <lineage>
        <taxon>Eukaryota</taxon>
        <taxon>Fungi</taxon>
        <taxon>Dikarya</taxon>
        <taxon>Ascomycota</taxon>
        <taxon>Pezizomycotina</taxon>
        <taxon>Dothideomycetes</taxon>
        <taxon>Pleosporomycetidae</taxon>
        <taxon>Pleosporales</taxon>
        <taxon>Massarineae</taxon>
        <taxon>Didymosphaeriaceae</taxon>
        <taxon>Paraphaeosphaeria</taxon>
    </lineage>
</organism>
<feature type="region of interest" description="Disordered" evidence="1">
    <location>
        <begin position="1"/>
        <end position="23"/>
    </location>
</feature>
<proteinExistence type="predicted"/>
<gene>
    <name evidence="2" type="ORF">PMIN01_04598</name>
</gene>
<dbReference type="OrthoDB" id="10666419at2759"/>
<evidence type="ECO:0000313" key="3">
    <source>
        <dbReference type="Proteomes" id="UP000756921"/>
    </source>
</evidence>
<dbReference type="Proteomes" id="UP000756921">
    <property type="component" value="Unassembled WGS sequence"/>
</dbReference>
<reference evidence="2" key="1">
    <citation type="journal article" date="2020" name="Mol. Plant Microbe Interact.">
        <title>Genome Sequence of the Biocontrol Agent Coniothyrium minitans strain Conio (IMI 134523).</title>
        <authorList>
            <person name="Patel D."/>
            <person name="Shittu T.A."/>
            <person name="Baroncelli R."/>
            <person name="Muthumeenakshi S."/>
            <person name="Osborne T.H."/>
            <person name="Janganan T.K."/>
            <person name="Sreenivasaprasad S."/>
        </authorList>
    </citation>
    <scope>NUCLEOTIDE SEQUENCE</scope>
    <source>
        <strain evidence="2">Conio</strain>
    </source>
</reference>
<protein>
    <submittedName>
        <fullName evidence="2">Uncharacterized protein</fullName>
    </submittedName>
</protein>
<feature type="compositionally biased region" description="Basic and acidic residues" evidence="1">
    <location>
        <begin position="1"/>
        <end position="17"/>
    </location>
</feature>
<dbReference type="EMBL" id="WJXW01000004">
    <property type="protein sequence ID" value="KAF9736819.1"/>
    <property type="molecule type" value="Genomic_DNA"/>
</dbReference>